<evidence type="ECO:0000313" key="2">
    <source>
        <dbReference type="Proteomes" id="UP000655094"/>
    </source>
</evidence>
<sequence>MVNENTIRSQPKGLASKTVVMQSLVQVTNFGVTIEIPHPKITTIVPATAAKKKVVKNAHPTTSNNPISSNIIFMIALQVR</sequence>
<protein>
    <submittedName>
        <fullName evidence="1">Uncharacterized protein</fullName>
    </submittedName>
</protein>
<accession>A0A919I594</accession>
<dbReference type="Proteomes" id="UP000655094">
    <property type="component" value="Unassembled WGS sequence"/>
</dbReference>
<comment type="caution">
    <text evidence="1">The sequence shown here is derived from an EMBL/GenBank/DDBJ whole genome shotgun (WGS) entry which is preliminary data.</text>
</comment>
<gene>
    <name evidence="1" type="ORF">KPZU09_78200</name>
</gene>
<organism evidence="1 2">
    <name type="scientific">Klebsiella pneumoniae</name>
    <dbReference type="NCBI Taxonomy" id="573"/>
    <lineage>
        <taxon>Bacteria</taxon>
        <taxon>Pseudomonadati</taxon>
        <taxon>Pseudomonadota</taxon>
        <taxon>Gammaproteobacteria</taxon>
        <taxon>Enterobacterales</taxon>
        <taxon>Enterobacteriaceae</taxon>
        <taxon>Klebsiella/Raoultella group</taxon>
        <taxon>Klebsiella</taxon>
        <taxon>Klebsiella pneumoniae complex</taxon>
    </lineage>
</organism>
<dbReference type="AlphaFoldDB" id="A0A919I594"/>
<name>A0A919I594_KLEPN</name>
<reference evidence="1" key="1">
    <citation type="submission" date="2020-10" db="EMBL/GenBank/DDBJ databases">
        <title>Genome Sequence of ESBL Producing Zambian Clinical Strains.</title>
        <authorList>
            <person name="Shawa M."/>
            <person name="Furuta Y."/>
            <person name="Simbotwe M."/>
            <person name="Mulenga E."/>
            <person name="Mubanga M."/>
            <person name="Mulenga G."/>
            <person name="Kaile C."/>
            <person name="Zorigt T."/>
            <person name="Hang'ombe B."/>
            <person name="Higashi H."/>
        </authorList>
    </citation>
    <scope>NUCLEOTIDE SEQUENCE</scope>
    <source>
        <strain evidence="1">Zam_UTH_09</strain>
    </source>
</reference>
<dbReference type="EMBL" id="BNFF01000003">
    <property type="protein sequence ID" value="GHK58084.1"/>
    <property type="molecule type" value="Genomic_DNA"/>
</dbReference>
<evidence type="ECO:0000313" key="1">
    <source>
        <dbReference type="EMBL" id="GHK58084.1"/>
    </source>
</evidence>
<proteinExistence type="predicted"/>